<keyword evidence="8 10" id="KW-0472">Membrane</keyword>
<feature type="region of interest" description="Disordered" evidence="9">
    <location>
        <begin position="374"/>
        <end position="402"/>
    </location>
</feature>
<organism evidence="12 13">
    <name type="scientific">Pristionchus entomophagus</name>
    <dbReference type="NCBI Taxonomy" id="358040"/>
    <lineage>
        <taxon>Eukaryota</taxon>
        <taxon>Metazoa</taxon>
        <taxon>Ecdysozoa</taxon>
        <taxon>Nematoda</taxon>
        <taxon>Chromadorea</taxon>
        <taxon>Rhabditida</taxon>
        <taxon>Rhabditina</taxon>
        <taxon>Diplogasteromorpha</taxon>
        <taxon>Diplogasteroidea</taxon>
        <taxon>Neodiplogasteridae</taxon>
        <taxon>Pristionchus</taxon>
    </lineage>
</organism>
<evidence type="ECO:0000256" key="10">
    <source>
        <dbReference type="SAM" id="Phobius"/>
    </source>
</evidence>
<dbReference type="GO" id="GO:0047493">
    <property type="term" value="F:ceramide cholinephosphotransferase activity"/>
    <property type="evidence" value="ECO:0007669"/>
    <property type="project" value="TreeGrafter"/>
</dbReference>
<keyword evidence="3" id="KW-0808">Transferase</keyword>
<keyword evidence="5" id="KW-0746">Sphingolipid metabolism</keyword>
<keyword evidence="13" id="KW-1185">Reference proteome</keyword>
<dbReference type="GO" id="GO:0006686">
    <property type="term" value="P:sphingomyelin biosynthetic process"/>
    <property type="evidence" value="ECO:0007669"/>
    <property type="project" value="TreeGrafter"/>
</dbReference>
<evidence type="ECO:0000256" key="2">
    <source>
        <dbReference type="ARBA" id="ARBA00005441"/>
    </source>
</evidence>
<evidence type="ECO:0000256" key="9">
    <source>
        <dbReference type="SAM" id="MobiDB-lite"/>
    </source>
</evidence>
<feature type="non-terminal residue" evidence="12">
    <location>
        <position position="1"/>
    </location>
</feature>
<evidence type="ECO:0000256" key="4">
    <source>
        <dbReference type="ARBA" id="ARBA00022692"/>
    </source>
</evidence>
<feature type="transmembrane region" description="Helical" evidence="10">
    <location>
        <begin position="279"/>
        <end position="299"/>
    </location>
</feature>
<feature type="transmembrane region" description="Helical" evidence="10">
    <location>
        <begin position="305"/>
        <end position="321"/>
    </location>
</feature>
<dbReference type="PANTHER" id="PTHR21290:SF34">
    <property type="entry name" value="PHOSPHATIDYLCHOLINE:CERAMIDE CHOLINEPHOSPHOTRANSFERASE 3-RELATED"/>
    <property type="match status" value="1"/>
</dbReference>
<name>A0AAV5TEF8_9BILA</name>
<gene>
    <name evidence="12" type="ORF">PENTCL1PPCAC_12391</name>
</gene>
<dbReference type="GO" id="GO:0033188">
    <property type="term" value="F:sphingomyelin synthase activity"/>
    <property type="evidence" value="ECO:0007669"/>
    <property type="project" value="TreeGrafter"/>
</dbReference>
<comment type="caution">
    <text evidence="12">The sequence shown here is derived from an EMBL/GenBank/DDBJ whole genome shotgun (WGS) entry which is preliminary data.</text>
</comment>
<evidence type="ECO:0000256" key="1">
    <source>
        <dbReference type="ARBA" id="ARBA00004141"/>
    </source>
</evidence>
<dbReference type="AlphaFoldDB" id="A0AAV5TEF8"/>
<evidence type="ECO:0000256" key="7">
    <source>
        <dbReference type="ARBA" id="ARBA00023098"/>
    </source>
</evidence>
<evidence type="ECO:0000313" key="12">
    <source>
        <dbReference type="EMBL" id="GMS90216.1"/>
    </source>
</evidence>
<feature type="transmembrane region" description="Helical" evidence="10">
    <location>
        <begin position="252"/>
        <end position="272"/>
    </location>
</feature>
<evidence type="ECO:0000256" key="6">
    <source>
        <dbReference type="ARBA" id="ARBA00022989"/>
    </source>
</evidence>
<comment type="similarity">
    <text evidence="2">Belongs to the sphingomyelin synthase family.</text>
</comment>
<keyword evidence="7" id="KW-0443">Lipid metabolism</keyword>
<keyword evidence="6 10" id="KW-1133">Transmembrane helix</keyword>
<proteinExistence type="inferred from homology"/>
<sequence>LRLYRKIPHGSMTSDDWQTWPASSSSSAESSPAATGERLGADSAHFGTRLGHAHFRKGGGGPEEDVEKTGGGEDRLSATERSEEESENRMGARTAFADDGQWEVGKIVFIVLFLGIAGLSNWAVLAYTHDFVGREPLPDIVFKLVPEYPKAAKFGDILVSVCLACLALLLILHQSRTTILRRVFFIAATLYSMRSVTLLATQLPPGYANNALRCRERQANWSFSQFMSRWGEQTLRFGFQGENGMLCGDMLFSGHTLVMMVCLLTVTHYLPAKWRLLRVLPYCFAYVGMACMIVSRTHYTIDVVIAHWLTTLIFASYHAYAESDLFMDRRQSVLHQYVYFRLVAWLEENIVPGKLENVFVNPIAELRAYFGGEEQGRDERGGGHHKQVSVSSSSTFTSPSSA</sequence>
<dbReference type="InterPro" id="IPR045221">
    <property type="entry name" value="Sphingomyelin_synth-like"/>
</dbReference>
<feature type="transmembrane region" description="Helical" evidence="10">
    <location>
        <begin position="107"/>
        <end position="127"/>
    </location>
</feature>
<feature type="transmembrane region" description="Helical" evidence="10">
    <location>
        <begin position="151"/>
        <end position="171"/>
    </location>
</feature>
<comment type="subcellular location">
    <subcellularLocation>
        <location evidence="1">Membrane</location>
        <topology evidence="1">Multi-pass membrane protein</topology>
    </subcellularLocation>
</comment>
<protein>
    <recommendedName>
        <fullName evidence="11">Sphingomyelin synthase-like domain-containing protein</fullName>
    </recommendedName>
</protein>
<accession>A0AAV5TEF8</accession>
<dbReference type="GO" id="GO:0005789">
    <property type="term" value="C:endoplasmic reticulum membrane"/>
    <property type="evidence" value="ECO:0007669"/>
    <property type="project" value="TreeGrafter"/>
</dbReference>
<feature type="compositionally biased region" description="Low complexity" evidence="9">
    <location>
        <begin position="21"/>
        <end position="34"/>
    </location>
</feature>
<evidence type="ECO:0000256" key="3">
    <source>
        <dbReference type="ARBA" id="ARBA00022679"/>
    </source>
</evidence>
<dbReference type="PANTHER" id="PTHR21290">
    <property type="entry name" value="SPHINGOMYELIN SYNTHETASE"/>
    <property type="match status" value="1"/>
</dbReference>
<evidence type="ECO:0000259" key="11">
    <source>
        <dbReference type="Pfam" id="PF14360"/>
    </source>
</evidence>
<feature type="compositionally biased region" description="Basic and acidic residues" evidence="9">
    <location>
        <begin position="67"/>
        <end position="81"/>
    </location>
</feature>
<reference evidence="12" key="1">
    <citation type="submission" date="2023-10" db="EMBL/GenBank/DDBJ databases">
        <title>Genome assembly of Pristionchus species.</title>
        <authorList>
            <person name="Yoshida K."/>
            <person name="Sommer R.J."/>
        </authorList>
    </citation>
    <scope>NUCLEOTIDE SEQUENCE</scope>
    <source>
        <strain evidence="12">RS0144</strain>
    </source>
</reference>
<dbReference type="GO" id="GO:0005886">
    <property type="term" value="C:plasma membrane"/>
    <property type="evidence" value="ECO:0007669"/>
    <property type="project" value="TreeGrafter"/>
</dbReference>
<keyword evidence="4 10" id="KW-0812">Transmembrane</keyword>
<evidence type="ECO:0000256" key="8">
    <source>
        <dbReference type="ARBA" id="ARBA00023136"/>
    </source>
</evidence>
<feature type="region of interest" description="Disordered" evidence="9">
    <location>
        <begin position="1"/>
        <end position="90"/>
    </location>
</feature>
<dbReference type="Pfam" id="PF14360">
    <property type="entry name" value="PAP2_C"/>
    <property type="match status" value="1"/>
</dbReference>
<dbReference type="GO" id="GO:0000139">
    <property type="term" value="C:Golgi membrane"/>
    <property type="evidence" value="ECO:0007669"/>
    <property type="project" value="TreeGrafter"/>
</dbReference>
<dbReference type="Proteomes" id="UP001432027">
    <property type="component" value="Unassembled WGS sequence"/>
</dbReference>
<feature type="transmembrane region" description="Helical" evidence="10">
    <location>
        <begin position="183"/>
        <end position="203"/>
    </location>
</feature>
<evidence type="ECO:0000256" key="5">
    <source>
        <dbReference type="ARBA" id="ARBA00022919"/>
    </source>
</evidence>
<feature type="domain" description="Sphingomyelin synthase-like" evidence="11">
    <location>
        <begin position="247"/>
        <end position="319"/>
    </location>
</feature>
<dbReference type="EMBL" id="BTSX01000003">
    <property type="protein sequence ID" value="GMS90216.1"/>
    <property type="molecule type" value="Genomic_DNA"/>
</dbReference>
<feature type="compositionally biased region" description="Low complexity" evidence="9">
    <location>
        <begin position="388"/>
        <end position="402"/>
    </location>
</feature>
<evidence type="ECO:0000313" key="13">
    <source>
        <dbReference type="Proteomes" id="UP001432027"/>
    </source>
</evidence>
<dbReference type="GO" id="GO:0046513">
    <property type="term" value="P:ceramide biosynthetic process"/>
    <property type="evidence" value="ECO:0007669"/>
    <property type="project" value="TreeGrafter"/>
</dbReference>
<dbReference type="InterPro" id="IPR025749">
    <property type="entry name" value="Sphingomyelin_synth-like_dom"/>
</dbReference>